<name>A0AB35U1B1_9FIRM</name>
<evidence type="ECO:0000313" key="2">
    <source>
        <dbReference type="EMBL" id="MDX8419240.1"/>
    </source>
</evidence>
<reference evidence="2 3" key="1">
    <citation type="submission" date="2022-03" db="EMBL/GenBank/DDBJ databases">
        <title>Novel taxa within the pig intestine.</title>
        <authorList>
            <person name="Wylensek D."/>
            <person name="Bishof K."/>
            <person name="Afrizal A."/>
            <person name="Clavel T."/>
        </authorList>
    </citation>
    <scope>NUCLEOTIDE SEQUENCE [LARGE SCALE GENOMIC DNA]</scope>
    <source>
        <strain evidence="2 3">CLA-KB-P133</strain>
    </source>
</reference>
<keyword evidence="1" id="KW-1133">Transmembrane helix</keyword>
<dbReference type="RefSeq" id="WP_370595726.1">
    <property type="nucleotide sequence ID" value="NZ_JALBUR010000006.1"/>
</dbReference>
<proteinExistence type="predicted"/>
<protein>
    <submittedName>
        <fullName evidence="2">Type II secretion system GspH family protein</fullName>
    </submittedName>
</protein>
<gene>
    <name evidence="2" type="ORF">MOZ60_03930</name>
</gene>
<feature type="transmembrane region" description="Helical" evidence="1">
    <location>
        <begin position="12"/>
        <end position="35"/>
    </location>
</feature>
<evidence type="ECO:0000313" key="3">
    <source>
        <dbReference type="Proteomes" id="UP001286174"/>
    </source>
</evidence>
<keyword evidence="1" id="KW-0812">Transmembrane</keyword>
<keyword evidence="1" id="KW-0472">Membrane</keyword>
<keyword evidence="3" id="KW-1185">Reference proteome</keyword>
<dbReference type="InterPro" id="IPR012902">
    <property type="entry name" value="N_methyl_site"/>
</dbReference>
<organism evidence="2 3">
    <name type="scientific">Grylomicrobium aquisgranensis</name>
    <dbReference type="NCBI Taxonomy" id="2926318"/>
    <lineage>
        <taxon>Bacteria</taxon>
        <taxon>Bacillati</taxon>
        <taxon>Bacillota</taxon>
        <taxon>Erysipelotrichia</taxon>
        <taxon>Erysipelotrichales</taxon>
        <taxon>Erysipelotrichaceae</taxon>
        <taxon>Grylomicrobium</taxon>
    </lineage>
</organism>
<evidence type="ECO:0000256" key="1">
    <source>
        <dbReference type="SAM" id="Phobius"/>
    </source>
</evidence>
<comment type="caution">
    <text evidence="2">The sequence shown here is derived from an EMBL/GenBank/DDBJ whole genome shotgun (WGS) entry which is preliminary data.</text>
</comment>
<sequence length="109" mass="12222">MMVPRTLNKHGFTLLEMMIVILCLGVFASMSLPVLSEQEMIQRFLWPGGYLQMQARAMALAENQEYVDSFGKLPVIYFNEKGNVKRAQTVYPGGKKIIIELGGGRLVTP</sequence>
<dbReference type="Pfam" id="PF07963">
    <property type="entry name" value="N_methyl"/>
    <property type="match status" value="1"/>
</dbReference>
<dbReference type="InterPro" id="IPR045584">
    <property type="entry name" value="Pilin-like"/>
</dbReference>
<dbReference type="AlphaFoldDB" id="A0AB35U1B1"/>
<dbReference type="NCBIfam" id="TIGR02532">
    <property type="entry name" value="IV_pilin_GFxxxE"/>
    <property type="match status" value="1"/>
</dbReference>
<dbReference type="EMBL" id="JALBUR010000006">
    <property type="protein sequence ID" value="MDX8419240.1"/>
    <property type="molecule type" value="Genomic_DNA"/>
</dbReference>
<accession>A0AB35U1B1</accession>
<dbReference type="Proteomes" id="UP001286174">
    <property type="component" value="Unassembled WGS sequence"/>
</dbReference>
<dbReference type="SUPFAM" id="SSF54523">
    <property type="entry name" value="Pili subunits"/>
    <property type="match status" value="1"/>
</dbReference>